<dbReference type="Proteomes" id="UP000182680">
    <property type="component" value="Unassembled WGS sequence"/>
</dbReference>
<sequence>MKFAMRLTFAVCLALFAAGLATTTQAAARSAVVLPFTVNAPQSYSYLSKAVPATIQGRLNRPGVLDVRSLQGKASSQVEAAKAMNSAGAGHAIWGSVNVMGNECTIEVNSVDKAGKTWSKTAQSTVSGLTGAVQTLSAALGQEVFGIAGVRAPGSTAAAGPRGGSAAPGGDIITNETGQQQMYLNPQFRYQGSGASDGSRLRSQRLPFTMVSMAVGDFNGDGKNEIALLSENHLRIYMWDHDGKLKLLGETLISRSNKNFSMKAIDLNRDGSMDIVVATFEDDSNRPYSYFYSFKGNKFTQVAERIPYFVSVVRLPPTFTPTLVGQGWDSLKLFAPGVYTMVKTGGKYTFGARLDLPTGATVFNVAWLPGGRSGKGDQLVMLTDDERLKVFQGNGNTLVHTTMERFSGSSTGMDHYKGMPGLGVDKNYQLPSKYYAPMNLIAADIGHTGEYVMLVNKPISTASQMFDRYRYFPQGEIHALYWDGVGLGLKWKTRRIRGSVAAVDLADATNNGVLDLVVGLNTSPDLGIGSRQCMITAYPLDVSATDPNTPADMSDFEVNPN</sequence>
<dbReference type="AlphaFoldDB" id="A0AA94HS58"/>
<proteinExistence type="predicted"/>
<comment type="caution">
    <text evidence="3">The sequence shown here is derived from an EMBL/GenBank/DDBJ whole genome shotgun (WGS) entry which is preliminary data.</text>
</comment>
<dbReference type="RefSeq" id="WP_072311661.1">
    <property type="nucleotide sequence ID" value="NZ_FPIW01000015.1"/>
</dbReference>
<feature type="signal peptide" evidence="2">
    <location>
        <begin position="1"/>
        <end position="26"/>
    </location>
</feature>
<feature type="chain" id="PRO_5041712547" evidence="2">
    <location>
        <begin position="27"/>
        <end position="561"/>
    </location>
</feature>
<dbReference type="EMBL" id="FPIW01000015">
    <property type="protein sequence ID" value="SFW40312.1"/>
    <property type="molecule type" value="Genomic_DNA"/>
</dbReference>
<accession>A0AA94HS58</accession>
<dbReference type="SUPFAM" id="SSF69318">
    <property type="entry name" value="Integrin alpha N-terminal domain"/>
    <property type="match status" value="1"/>
</dbReference>
<dbReference type="Pfam" id="PF13517">
    <property type="entry name" value="FG-GAP_3"/>
    <property type="match status" value="1"/>
</dbReference>
<dbReference type="InterPro" id="IPR013517">
    <property type="entry name" value="FG-GAP"/>
</dbReference>
<protein>
    <submittedName>
        <fullName evidence="3">Repeat domain-containing protein</fullName>
    </submittedName>
</protein>
<evidence type="ECO:0000256" key="2">
    <source>
        <dbReference type="SAM" id="SignalP"/>
    </source>
</evidence>
<dbReference type="Gene3D" id="2.130.10.130">
    <property type="entry name" value="Integrin alpha, N-terminal"/>
    <property type="match status" value="1"/>
</dbReference>
<reference evidence="4" key="1">
    <citation type="submission" date="2016-11" db="EMBL/GenBank/DDBJ databases">
        <authorList>
            <person name="Jaros S."/>
            <person name="Januszkiewicz K."/>
            <person name="Wedrychowicz H."/>
        </authorList>
    </citation>
    <scope>NUCLEOTIDE SEQUENCE [LARGE SCALE GENOMIC DNA]</scope>
    <source>
        <strain evidence="4">DSM 7057</strain>
    </source>
</reference>
<keyword evidence="1 2" id="KW-0732">Signal</keyword>
<evidence type="ECO:0000256" key="1">
    <source>
        <dbReference type="ARBA" id="ARBA00022729"/>
    </source>
</evidence>
<dbReference type="InterPro" id="IPR028994">
    <property type="entry name" value="Integrin_alpha_N"/>
</dbReference>
<evidence type="ECO:0000313" key="3">
    <source>
        <dbReference type="EMBL" id="SFW40312.1"/>
    </source>
</evidence>
<evidence type="ECO:0000313" key="4">
    <source>
        <dbReference type="Proteomes" id="UP000182680"/>
    </source>
</evidence>
<gene>
    <name evidence="3" type="ORF">SAMN02910291_01162</name>
</gene>
<name>A0AA94HS58_DESDE</name>
<organism evidence="3 4">
    <name type="scientific">Desulfovibrio desulfuricans</name>
    <dbReference type="NCBI Taxonomy" id="876"/>
    <lineage>
        <taxon>Bacteria</taxon>
        <taxon>Pseudomonadati</taxon>
        <taxon>Thermodesulfobacteriota</taxon>
        <taxon>Desulfovibrionia</taxon>
        <taxon>Desulfovibrionales</taxon>
        <taxon>Desulfovibrionaceae</taxon>
        <taxon>Desulfovibrio</taxon>
    </lineage>
</organism>